<dbReference type="EMBL" id="CP049801">
    <property type="protein sequence ID" value="QIO07549.1"/>
    <property type="molecule type" value="Genomic_DNA"/>
</dbReference>
<dbReference type="InterPro" id="IPR001647">
    <property type="entry name" value="HTH_TetR"/>
</dbReference>
<dbReference type="Proteomes" id="UP000502297">
    <property type="component" value="Chromosome"/>
</dbReference>
<evidence type="ECO:0000256" key="3">
    <source>
        <dbReference type="SAM" id="MobiDB-lite"/>
    </source>
</evidence>
<feature type="DNA-binding region" description="H-T-H motif" evidence="2">
    <location>
        <begin position="49"/>
        <end position="68"/>
    </location>
</feature>
<dbReference type="PANTHER" id="PTHR43479:SF11">
    <property type="entry name" value="ACREF_ENVCD OPERON REPRESSOR-RELATED"/>
    <property type="match status" value="1"/>
</dbReference>
<dbReference type="AlphaFoldDB" id="A0A6G8S033"/>
<keyword evidence="1 2" id="KW-0238">DNA-binding</keyword>
<evidence type="ECO:0000313" key="6">
    <source>
        <dbReference type="Proteomes" id="UP000502297"/>
    </source>
</evidence>
<feature type="compositionally biased region" description="Polar residues" evidence="3">
    <location>
        <begin position="1"/>
        <end position="19"/>
    </location>
</feature>
<gene>
    <name evidence="5" type="ORF">G8E00_14110</name>
</gene>
<dbReference type="InterPro" id="IPR050624">
    <property type="entry name" value="HTH-type_Tx_Regulator"/>
</dbReference>
<evidence type="ECO:0000259" key="4">
    <source>
        <dbReference type="PROSITE" id="PS50977"/>
    </source>
</evidence>
<reference evidence="5 6" key="1">
    <citation type="submission" date="2020-03" db="EMBL/GenBank/DDBJ databases">
        <authorList>
            <person name="Zhu W."/>
        </authorList>
    </citation>
    <scope>NUCLEOTIDE SEQUENCE [LARGE SCALE GENOMIC DNA]</scope>
    <source>
        <strain evidence="5 6">323-1</strain>
    </source>
</reference>
<proteinExistence type="predicted"/>
<dbReference type="PANTHER" id="PTHR43479">
    <property type="entry name" value="ACREF/ENVCD OPERON REPRESSOR-RELATED"/>
    <property type="match status" value="1"/>
</dbReference>
<dbReference type="Pfam" id="PF00440">
    <property type="entry name" value="TetR_N"/>
    <property type="match status" value="1"/>
</dbReference>
<dbReference type="PROSITE" id="PS50977">
    <property type="entry name" value="HTH_TETR_2"/>
    <property type="match status" value="1"/>
</dbReference>
<dbReference type="GO" id="GO:0003677">
    <property type="term" value="F:DNA binding"/>
    <property type="evidence" value="ECO:0007669"/>
    <property type="project" value="UniProtKB-UniRule"/>
</dbReference>
<dbReference type="KEGG" id="asha:G8E00_14110"/>
<protein>
    <submittedName>
        <fullName evidence="5">TetR/AcrR family transcriptional regulator</fullName>
    </submittedName>
</protein>
<organism evidence="5 6">
    <name type="scientific">Acinetobacter shaoyimingii</name>
    <dbReference type="NCBI Taxonomy" id="2715164"/>
    <lineage>
        <taxon>Bacteria</taxon>
        <taxon>Pseudomonadati</taxon>
        <taxon>Pseudomonadota</taxon>
        <taxon>Gammaproteobacteria</taxon>
        <taxon>Moraxellales</taxon>
        <taxon>Moraxellaceae</taxon>
        <taxon>Acinetobacter</taxon>
    </lineage>
</organism>
<accession>A0A6G8S033</accession>
<dbReference type="Gene3D" id="1.10.357.10">
    <property type="entry name" value="Tetracycline Repressor, domain 2"/>
    <property type="match status" value="1"/>
</dbReference>
<evidence type="ECO:0000256" key="2">
    <source>
        <dbReference type="PROSITE-ProRule" id="PRU00335"/>
    </source>
</evidence>
<dbReference type="InterPro" id="IPR009057">
    <property type="entry name" value="Homeodomain-like_sf"/>
</dbReference>
<evidence type="ECO:0000256" key="1">
    <source>
        <dbReference type="ARBA" id="ARBA00023125"/>
    </source>
</evidence>
<sequence length="237" mass="27037">MVSTESTLQYKKSSKQLNRPKQERTQKRMEQVIRATEELLLQVGIEKISIPEVAIASEVPRASIYQFFPTKYDLLNYIAISHLNNLIQKLRNEAMRVFLENPNQPIEAYGRLITSAMIKAAAQFLNESKIATLLILSGGATQDNYLEYQVELRKVSFAIRQALLAINVDNYIPRQPDTLTILIELIFTCMKHGYYTENYISEAICQEGYRAGIAYLTALKNNSFIMKDANVKADDET</sequence>
<feature type="region of interest" description="Disordered" evidence="3">
    <location>
        <begin position="1"/>
        <end position="27"/>
    </location>
</feature>
<keyword evidence="6" id="KW-1185">Reference proteome</keyword>
<evidence type="ECO:0000313" key="5">
    <source>
        <dbReference type="EMBL" id="QIO07549.1"/>
    </source>
</evidence>
<dbReference type="SUPFAM" id="SSF46689">
    <property type="entry name" value="Homeodomain-like"/>
    <property type="match status" value="1"/>
</dbReference>
<name>A0A6G8S033_9GAMM</name>
<feature type="domain" description="HTH tetR-type" evidence="4">
    <location>
        <begin position="26"/>
        <end position="86"/>
    </location>
</feature>